<reference evidence="3" key="1">
    <citation type="journal article" date="2022" name="Int. J. Syst. Evol. Microbiol.">
        <title>Anaeromyxobacter oryzae sp. nov., Anaeromyxobacter diazotrophicus sp. nov. and Anaeromyxobacter paludicola sp. nov., isolated from paddy soils.</title>
        <authorList>
            <person name="Itoh H."/>
            <person name="Xu Z."/>
            <person name="Mise K."/>
            <person name="Masuda Y."/>
            <person name="Ushijima N."/>
            <person name="Hayakawa C."/>
            <person name="Shiratori Y."/>
            <person name="Senoo K."/>
        </authorList>
    </citation>
    <scope>NUCLEOTIDE SEQUENCE [LARGE SCALE GENOMIC DNA]</scope>
    <source>
        <strain evidence="3">Red232</strain>
    </source>
</reference>
<feature type="transmembrane region" description="Helical" evidence="1">
    <location>
        <begin position="51"/>
        <end position="69"/>
    </location>
</feature>
<proteinExistence type="predicted"/>
<keyword evidence="1" id="KW-0812">Transmembrane</keyword>
<name>A0ABM7WQ76_9BACT</name>
<keyword evidence="1" id="KW-0472">Membrane</keyword>
<protein>
    <recommendedName>
        <fullName evidence="4">DUF883 domain-containing protein</fullName>
    </recommendedName>
</protein>
<dbReference type="EMBL" id="AP025591">
    <property type="protein sequence ID" value="BDG01616.1"/>
    <property type="molecule type" value="Genomic_DNA"/>
</dbReference>
<evidence type="ECO:0000313" key="3">
    <source>
        <dbReference type="Proteomes" id="UP001162891"/>
    </source>
</evidence>
<evidence type="ECO:0000256" key="1">
    <source>
        <dbReference type="SAM" id="Phobius"/>
    </source>
</evidence>
<keyword evidence="1" id="KW-1133">Transmembrane helix</keyword>
<accession>A0ABM7WQ76</accession>
<evidence type="ECO:0000313" key="2">
    <source>
        <dbReference type="EMBL" id="BDG01616.1"/>
    </source>
</evidence>
<evidence type="ECO:0008006" key="4">
    <source>
        <dbReference type="Google" id="ProtNLM"/>
    </source>
</evidence>
<gene>
    <name evidence="2" type="ORF">AMOR_06120</name>
</gene>
<keyword evidence="3" id="KW-1185">Reference proteome</keyword>
<dbReference type="Proteomes" id="UP001162891">
    <property type="component" value="Chromosome"/>
</dbReference>
<dbReference type="RefSeq" id="WP_248358316.1">
    <property type="nucleotide sequence ID" value="NZ_AP025591.1"/>
</dbReference>
<sequence length="71" mass="7627">MENGGRGEGTSQLRRDAEDIAADMQARLEGLRGYAEDAGDFIRSFARERPVAAVAIAVGVGFILGRMLSRT</sequence>
<organism evidence="2 3">
    <name type="scientific">Anaeromyxobacter oryzae</name>
    <dbReference type="NCBI Taxonomy" id="2918170"/>
    <lineage>
        <taxon>Bacteria</taxon>
        <taxon>Pseudomonadati</taxon>
        <taxon>Myxococcota</taxon>
        <taxon>Myxococcia</taxon>
        <taxon>Myxococcales</taxon>
        <taxon>Cystobacterineae</taxon>
        <taxon>Anaeromyxobacteraceae</taxon>
        <taxon>Anaeromyxobacter</taxon>
    </lineage>
</organism>